<gene>
    <name evidence="3" type="ORF">LUA448_LOCUS10606</name>
</gene>
<reference evidence="3" key="1">
    <citation type="submission" date="2021-02" db="EMBL/GenBank/DDBJ databases">
        <authorList>
            <person name="Nowell W R."/>
        </authorList>
    </citation>
    <scope>NUCLEOTIDE SEQUENCE</scope>
</reference>
<comment type="caution">
    <text evidence="3">The sequence shown here is derived from an EMBL/GenBank/DDBJ whole genome shotgun (WGS) entry which is preliminary data.</text>
</comment>
<dbReference type="InterPro" id="IPR011042">
    <property type="entry name" value="6-blade_b-propeller_TolB-like"/>
</dbReference>
<proteinExistence type="predicted"/>
<evidence type="ECO:0000256" key="2">
    <source>
        <dbReference type="PROSITE-ProRule" id="PRU00504"/>
    </source>
</evidence>
<dbReference type="SUPFAM" id="SSF101898">
    <property type="entry name" value="NHL repeat"/>
    <property type="match status" value="1"/>
</dbReference>
<organism evidence="3 4">
    <name type="scientific">Rotaria socialis</name>
    <dbReference type="NCBI Taxonomy" id="392032"/>
    <lineage>
        <taxon>Eukaryota</taxon>
        <taxon>Metazoa</taxon>
        <taxon>Spiralia</taxon>
        <taxon>Gnathifera</taxon>
        <taxon>Rotifera</taxon>
        <taxon>Eurotatoria</taxon>
        <taxon>Bdelloidea</taxon>
        <taxon>Philodinida</taxon>
        <taxon>Philodinidae</taxon>
        <taxon>Rotaria</taxon>
    </lineage>
</organism>
<accession>A0A817U4U9</accession>
<evidence type="ECO:0000313" key="3">
    <source>
        <dbReference type="EMBL" id="CAF3327188.1"/>
    </source>
</evidence>
<keyword evidence="1" id="KW-0677">Repeat</keyword>
<evidence type="ECO:0000313" key="4">
    <source>
        <dbReference type="Proteomes" id="UP000663833"/>
    </source>
</evidence>
<dbReference type="EMBL" id="CAJNYD010001266">
    <property type="protein sequence ID" value="CAF3327188.1"/>
    <property type="molecule type" value="Genomic_DNA"/>
</dbReference>
<dbReference type="Proteomes" id="UP000663833">
    <property type="component" value="Unassembled WGS sequence"/>
</dbReference>
<evidence type="ECO:0008006" key="5">
    <source>
        <dbReference type="Google" id="ProtNLM"/>
    </source>
</evidence>
<protein>
    <recommendedName>
        <fullName evidence="5">NHL repeat containing protein</fullName>
    </recommendedName>
</protein>
<sequence length="206" mass="22459">MQKVHKKNFNVSTQKSLIATSQSTSVRLTLSQLSLSNAEVFPLENIQMNQFYDSSSTQLTKETSPSIAPQNRTTTPAAPRTLIWDTTGITAYGTGVSGSTANQFNNPTYIFFNLSNYLYVADYSNNRVQQFSAGSSYATTVAGQANGQWGTTSYYLNKVTYAITDSSANLYVSDSQNNRVQYFAYGTLTGVTVAGAGKFPSTFILN</sequence>
<dbReference type="PROSITE" id="PS51125">
    <property type="entry name" value="NHL"/>
    <property type="match status" value="1"/>
</dbReference>
<feature type="repeat" description="NHL" evidence="2">
    <location>
        <begin position="95"/>
        <end position="134"/>
    </location>
</feature>
<dbReference type="Gene3D" id="2.120.10.30">
    <property type="entry name" value="TolB, C-terminal domain"/>
    <property type="match status" value="1"/>
</dbReference>
<evidence type="ECO:0000256" key="1">
    <source>
        <dbReference type="ARBA" id="ARBA00022737"/>
    </source>
</evidence>
<name>A0A817U4U9_9BILA</name>
<dbReference type="InterPro" id="IPR001258">
    <property type="entry name" value="NHL_repeat"/>
</dbReference>
<dbReference type="AlphaFoldDB" id="A0A817U4U9"/>